<dbReference type="EMBL" id="OIVN01002154">
    <property type="protein sequence ID" value="SPD01042.1"/>
    <property type="molecule type" value="Genomic_DNA"/>
</dbReference>
<dbReference type="PANTHER" id="PTHR37260:SF2">
    <property type="entry name" value="PROTEIN ECERIFERUM 16"/>
    <property type="match status" value="1"/>
</dbReference>
<dbReference type="InterPro" id="IPR053342">
    <property type="entry name" value="Exosome_cofactor/PTGS_suppr"/>
</dbReference>
<protein>
    <submittedName>
        <fullName evidence="1">Uncharacterized protein</fullName>
    </submittedName>
</protein>
<dbReference type="PANTHER" id="PTHR37260">
    <property type="entry name" value="PHOSPHORELAY PROTEIN"/>
    <property type="match status" value="1"/>
</dbReference>
<proteinExistence type="predicted"/>
<gene>
    <name evidence="1" type="ORF">FSB_LOCUS28924</name>
</gene>
<sequence length="201" mass="21864">MQTCHSEAATTISENFSEKVKIEDQNIESTSSSEGSISVNYIDVDLIEIGKSSQNEASKSTAEFSVKSVLDPQKKPSTFEAADAEEELDMLLDSFGETKKILISSDFRSNNSVPVSQQEAYVAQSPLSRIGHESSKTSLGIANLDDALDDLLEETSNVMNQNDLSQSLEEKTAIHVVNSSASQSGTKSKVLDEFDSWLDTI</sequence>
<evidence type="ECO:0000313" key="1">
    <source>
        <dbReference type="EMBL" id="SPD01042.1"/>
    </source>
</evidence>
<reference evidence="1" key="1">
    <citation type="submission" date="2018-02" db="EMBL/GenBank/DDBJ databases">
        <authorList>
            <person name="Cohen D.B."/>
            <person name="Kent A.D."/>
        </authorList>
    </citation>
    <scope>NUCLEOTIDE SEQUENCE</scope>
</reference>
<organism evidence="1">
    <name type="scientific">Fagus sylvatica</name>
    <name type="common">Beechnut</name>
    <dbReference type="NCBI Taxonomy" id="28930"/>
    <lineage>
        <taxon>Eukaryota</taxon>
        <taxon>Viridiplantae</taxon>
        <taxon>Streptophyta</taxon>
        <taxon>Embryophyta</taxon>
        <taxon>Tracheophyta</taxon>
        <taxon>Spermatophyta</taxon>
        <taxon>Magnoliopsida</taxon>
        <taxon>eudicotyledons</taxon>
        <taxon>Gunneridae</taxon>
        <taxon>Pentapetalae</taxon>
        <taxon>rosids</taxon>
        <taxon>fabids</taxon>
        <taxon>Fagales</taxon>
        <taxon>Fagaceae</taxon>
        <taxon>Fagus</taxon>
    </lineage>
</organism>
<dbReference type="AlphaFoldDB" id="A0A2N9GN55"/>
<accession>A0A2N9GN55</accession>
<name>A0A2N9GN55_FAGSY</name>